<dbReference type="SUPFAM" id="SSF56281">
    <property type="entry name" value="Metallo-hydrolase/oxidoreductase"/>
    <property type="match status" value="1"/>
</dbReference>
<evidence type="ECO:0000313" key="7">
    <source>
        <dbReference type="Proteomes" id="UP000266301"/>
    </source>
</evidence>
<dbReference type="AlphaFoldDB" id="A0A386H4E7"/>
<sequence>MNIEKVKGNTFCIDTGMTYIPFYKIDEQKIIMFDSGWARGEREGIEDIFRENNFKVAAIISSHSHIDHIGNNAYFKKKFNCIIAMSEPEAFICDSIINLKVYYGGQSLTDVKKHFGHMVCKTDIIISDEQDSVFICGIKFKIIHTPGHSPGHICIITPDDVLYIGDALIGYDVMNSAKMPYALMLKEDLKSKNKLYDVECSKYIVAHKGIYDDIKQLISDNIDFYKFRSKRICELINGNMTMEEILRTVIKAFHIHINSIYKYNVIERSLKSYIEYLTEEEKVKPNICDGFMKYGKVNIL</sequence>
<evidence type="ECO:0000256" key="3">
    <source>
        <dbReference type="ARBA" id="ARBA00022801"/>
    </source>
</evidence>
<organism evidence="6 7">
    <name type="scientific">Clostridium fermenticellae</name>
    <dbReference type="NCBI Taxonomy" id="2068654"/>
    <lineage>
        <taxon>Bacteria</taxon>
        <taxon>Bacillati</taxon>
        <taxon>Bacillota</taxon>
        <taxon>Clostridia</taxon>
        <taxon>Eubacteriales</taxon>
        <taxon>Clostridiaceae</taxon>
        <taxon>Clostridium</taxon>
    </lineage>
</organism>
<dbReference type="Gene3D" id="3.60.15.10">
    <property type="entry name" value="Ribonuclease Z/Hydroxyacylglutathione hydrolase-like"/>
    <property type="match status" value="1"/>
</dbReference>
<comment type="cofactor">
    <cofactor evidence="1">
        <name>Zn(2+)</name>
        <dbReference type="ChEBI" id="CHEBI:29105"/>
    </cofactor>
</comment>
<dbReference type="KEGG" id="cfer:D4Z93_08420"/>
<name>A0A386H4E7_9CLOT</name>
<keyword evidence="4" id="KW-0862">Zinc</keyword>
<reference evidence="6 7" key="1">
    <citation type="journal article" date="2019" name="Int. J. Syst. Evol. Microbiol.">
        <title>Clostridium fermenticellae sp. nov., isolated from the mud in a fermentation cellar for the production of the Chinese liquor, baijiu.</title>
        <authorList>
            <person name="Xu P.X."/>
            <person name="Chai L.J."/>
            <person name="Qiu T."/>
            <person name="Zhang X.J."/>
            <person name="Lu Z.M."/>
            <person name="Xiao C."/>
            <person name="Wang S.T."/>
            <person name="Shen C.H."/>
            <person name="Shi J.S."/>
            <person name="Xu Z.H."/>
        </authorList>
    </citation>
    <scope>NUCLEOTIDE SEQUENCE [LARGE SCALE GENOMIC DNA]</scope>
    <source>
        <strain evidence="6 7">JN500901</strain>
    </source>
</reference>
<evidence type="ECO:0000256" key="1">
    <source>
        <dbReference type="ARBA" id="ARBA00001947"/>
    </source>
</evidence>
<keyword evidence="7" id="KW-1185">Reference proteome</keyword>
<dbReference type="PANTHER" id="PTHR46233:SF3">
    <property type="entry name" value="HYDROXYACYLGLUTATHIONE HYDROLASE GLOC"/>
    <property type="match status" value="1"/>
</dbReference>
<evidence type="ECO:0000313" key="6">
    <source>
        <dbReference type="EMBL" id="AYD40550.1"/>
    </source>
</evidence>
<evidence type="ECO:0000256" key="2">
    <source>
        <dbReference type="ARBA" id="ARBA00022723"/>
    </source>
</evidence>
<dbReference type="GO" id="GO:0016787">
    <property type="term" value="F:hydrolase activity"/>
    <property type="evidence" value="ECO:0007669"/>
    <property type="project" value="UniProtKB-KW"/>
</dbReference>
<protein>
    <submittedName>
        <fullName evidence="6">MBL fold metallo-hydrolase</fullName>
    </submittedName>
</protein>
<dbReference type="SMART" id="SM00849">
    <property type="entry name" value="Lactamase_B"/>
    <property type="match status" value="1"/>
</dbReference>
<feature type="domain" description="Metallo-beta-lactamase" evidence="5">
    <location>
        <begin position="18"/>
        <end position="207"/>
    </location>
</feature>
<dbReference type="InterPro" id="IPR051453">
    <property type="entry name" value="MBL_Glyoxalase_II"/>
</dbReference>
<dbReference type="OrthoDB" id="11380at2"/>
<accession>A0A386H4E7</accession>
<dbReference type="InterPro" id="IPR001279">
    <property type="entry name" value="Metallo-B-lactamas"/>
</dbReference>
<keyword evidence="2" id="KW-0479">Metal-binding</keyword>
<dbReference type="GO" id="GO:0046872">
    <property type="term" value="F:metal ion binding"/>
    <property type="evidence" value="ECO:0007669"/>
    <property type="project" value="UniProtKB-KW"/>
</dbReference>
<dbReference type="RefSeq" id="WP_119972461.1">
    <property type="nucleotide sequence ID" value="NZ_CP032416.1"/>
</dbReference>
<gene>
    <name evidence="6" type="ORF">D4Z93_08420</name>
</gene>
<evidence type="ECO:0000259" key="5">
    <source>
        <dbReference type="SMART" id="SM00849"/>
    </source>
</evidence>
<dbReference type="EMBL" id="CP032416">
    <property type="protein sequence ID" value="AYD40550.1"/>
    <property type="molecule type" value="Genomic_DNA"/>
</dbReference>
<dbReference type="Pfam" id="PF00753">
    <property type="entry name" value="Lactamase_B"/>
    <property type="match status" value="1"/>
</dbReference>
<dbReference type="Proteomes" id="UP000266301">
    <property type="component" value="Chromosome"/>
</dbReference>
<dbReference type="PANTHER" id="PTHR46233">
    <property type="entry name" value="HYDROXYACYLGLUTATHIONE HYDROLASE GLOC"/>
    <property type="match status" value="1"/>
</dbReference>
<proteinExistence type="predicted"/>
<dbReference type="InterPro" id="IPR036866">
    <property type="entry name" value="RibonucZ/Hydroxyglut_hydro"/>
</dbReference>
<keyword evidence="3 6" id="KW-0378">Hydrolase</keyword>
<evidence type="ECO:0000256" key="4">
    <source>
        <dbReference type="ARBA" id="ARBA00022833"/>
    </source>
</evidence>